<evidence type="ECO:0000313" key="2">
    <source>
        <dbReference type="Proteomes" id="UP001597083"/>
    </source>
</evidence>
<reference evidence="2" key="1">
    <citation type="journal article" date="2019" name="Int. J. Syst. Evol. Microbiol.">
        <title>The Global Catalogue of Microorganisms (GCM) 10K type strain sequencing project: providing services to taxonomists for standard genome sequencing and annotation.</title>
        <authorList>
            <consortium name="The Broad Institute Genomics Platform"/>
            <consortium name="The Broad Institute Genome Sequencing Center for Infectious Disease"/>
            <person name="Wu L."/>
            <person name="Ma J."/>
        </authorList>
    </citation>
    <scope>NUCLEOTIDE SEQUENCE [LARGE SCALE GENOMIC DNA]</scope>
    <source>
        <strain evidence="2">JCM 31696</strain>
    </source>
</reference>
<protein>
    <recommendedName>
        <fullName evidence="3">Regulatory protein RecX</fullName>
    </recommendedName>
</protein>
<accession>A0ABW3CIA9</accession>
<proteinExistence type="predicted"/>
<dbReference type="Proteomes" id="UP001597083">
    <property type="component" value="Unassembled WGS sequence"/>
</dbReference>
<name>A0ABW3CIA9_9ACTN</name>
<gene>
    <name evidence="1" type="ORF">ACFQ07_18525</name>
</gene>
<evidence type="ECO:0008006" key="3">
    <source>
        <dbReference type="Google" id="ProtNLM"/>
    </source>
</evidence>
<sequence>MSDQEVPADVRARALELIEERRRVIALHLLRDETGLSGQPLLDYFNGLRYEVLSRGVTAEAEALALELLARGKTRKAAWDVRKRAGIGYGQAIDYVRLLKDMGGPPASAS</sequence>
<keyword evidence="2" id="KW-1185">Reference proteome</keyword>
<evidence type="ECO:0000313" key="1">
    <source>
        <dbReference type="EMBL" id="MFD0854240.1"/>
    </source>
</evidence>
<dbReference type="EMBL" id="JBHTIR010002794">
    <property type="protein sequence ID" value="MFD0854240.1"/>
    <property type="molecule type" value="Genomic_DNA"/>
</dbReference>
<comment type="caution">
    <text evidence="1">The sequence shown here is derived from an EMBL/GenBank/DDBJ whole genome shotgun (WGS) entry which is preliminary data.</text>
</comment>
<organism evidence="1 2">
    <name type="scientific">Actinomadura adrarensis</name>
    <dbReference type="NCBI Taxonomy" id="1819600"/>
    <lineage>
        <taxon>Bacteria</taxon>
        <taxon>Bacillati</taxon>
        <taxon>Actinomycetota</taxon>
        <taxon>Actinomycetes</taxon>
        <taxon>Streptosporangiales</taxon>
        <taxon>Thermomonosporaceae</taxon>
        <taxon>Actinomadura</taxon>
    </lineage>
</organism>